<evidence type="ECO:0000256" key="1">
    <source>
        <dbReference type="ARBA" id="ARBA00022679"/>
    </source>
</evidence>
<feature type="domain" description="N-acetyltransferase" evidence="3">
    <location>
        <begin position="1"/>
        <end position="140"/>
    </location>
</feature>
<keyword evidence="1 4" id="KW-0808">Transferase</keyword>
<dbReference type="InterPro" id="IPR050832">
    <property type="entry name" value="Bact_Acetyltransf"/>
</dbReference>
<dbReference type="PANTHER" id="PTHR43877:SF2">
    <property type="entry name" value="AMINOALKYLPHOSPHONATE N-ACETYLTRANSFERASE-RELATED"/>
    <property type="match status" value="1"/>
</dbReference>
<dbReference type="InterPro" id="IPR016181">
    <property type="entry name" value="Acyl_CoA_acyltransferase"/>
</dbReference>
<dbReference type="Proteomes" id="UP000016986">
    <property type="component" value="Unassembled WGS sequence"/>
</dbReference>
<dbReference type="PANTHER" id="PTHR43877">
    <property type="entry name" value="AMINOALKYLPHOSPHONATE N-ACETYLTRANSFERASE-RELATED-RELATED"/>
    <property type="match status" value="1"/>
</dbReference>
<evidence type="ECO:0000313" key="5">
    <source>
        <dbReference type="Proteomes" id="UP000016986"/>
    </source>
</evidence>
<dbReference type="InterPro" id="IPR000182">
    <property type="entry name" value="GNAT_dom"/>
</dbReference>
<dbReference type="AlphaFoldDB" id="U2YW10"/>
<dbReference type="Pfam" id="PF13673">
    <property type="entry name" value="Acetyltransf_10"/>
    <property type="match status" value="1"/>
</dbReference>
<evidence type="ECO:0000259" key="3">
    <source>
        <dbReference type="PROSITE" id="PS51186"/>
    </source>
</evidence>
<dbReference type="PROSITE" id="PS51186">
    <property type="entry name" value="GNAT"/>
    <property type="match status" value="1"/>
</dbReference>
<keyword evidence="5" id="KW-1185">Reference proteome</keyword>
<evidence type="ECO:0000313" key="4">
    <source>
        <dbReference type="EMBL" id="GAD53215.1"/>
    </source>
</evidence>
<keyword evidence="2" id="KW-0012">Acyltransferase</keyword>
<dbReference type="SUPFAM" id="SSF55729">
    <property type="entry name" value="Acyl-CoA N-acyltransferases (Nat)"/>
    <property type="match status" value="1"/>
</dbReference>
<comment type="caution">
    <text evidence="4">The sequence shown here is derived from an EMBL/GenBank/DDBJ whole genome shotgun (WGS) entry which is preliminary data.</text>
</comment>
<reference evidence="4 5" key="1">
    <citation type="submission" date="2013-09" db="EMBL/GenBank/DDBJ databases">
        <title>Whole genome sequencing of Halarchaeum acidiphilum strain MH1-52-1.</title>
        <authorList>
            <person name="Shimane Y."/>
            <person name="Minegishi H."/>
            <person name="Nishi S."/>
            <person name="Echigo A."/>
            <person name="Shuto A."/>
            <person name="Konishi M."/>
            <person name="Ito T."/>
            <person name="Ohkuma M."/>
            <person name="Ohta Y."/>
            <person name="Nagano Y."/>
            <person name="Tsubouchi T."/>
            <person name="Mori K."/>
            <person name="Usui K."/>
            <person name="Kamekura M."/>
            <person name="Usami R."/>
            <person name="Takaki Y."/>
            <person name="Hatada Y."/>
        </authorList>
    </citation>
    <scope>NUCLEOTIDE SEQUENCE [LARGE SCALE GENOMIC DNA]</scope>
    <source>
        <strain evidence="4 5">JCM 16109</strain>
    </source>
</reference>
<evidence type="ECO:0000256" key="2">
    <source>
        <dbReference type="ARBA" id="ARBA00023315"/>
    </source>
</evidence>
<proteinExistence type="predicted"/>
<dbReference type="Gene3D" id="3.40.630.30">
    <property type="match status" value="1"/>
</dbReference>
<accession>U2YW10</accession>
<name>U2YW10_9EURY</name>
<protein>
    <submittedName>
        <fullName evidence="4">GNAT family acetyltransferase YjcF</fullName>
    </submittedName>
</protein>
<gene>
    <name evidence="4" type="ORF">MBEHAL_1975</name>
</gene>
<dbReference type="CDD" id="cd04301">
    <property type="entry name" value="NAT_SF"/>
    <property type="match status" value="1"/>
</dbReference>
<dbReference type="EMBL" id="BATA01000053">
    <property type="protein sequence ID" value="GAD53215.1"/>
    <property type="molecule type" value="Genomic_DNA"/>
</dbReference>
<sequence>MHRVETAAAFREALAVRFAVFVDEQGVPASIEVDDHESAATHFLARTDGRAVGTARYRTADSGAAKIERVAVRADARGERWGARLMDAVETDARETGHERAVLHAQTRAADFYARRGYERVGDVFEEAGIPHVEMERSLDE</sequence>
<dbReference type="GO" id="GO:0016747">
    <property type="term" value="F:acyltransferase activity, transferring groups other than amino-acyl groups"/>
    <property type="evidence" value="ECO:0007669"/>
    <property type="project" value="InterPro"/>
</dbReference>
<organism evidence="4 5">
    <name type="scientific">Halarchaeum acidiphilum MH1-52-1</name>
    <dbReference type="NCBI Taxonomy" id="1261545"/>
    <lineage>
        <taxon>Archaea</taxon>
        <taxon>Methanobacteriati</taxon>
        <taxon>Methanobacteriota</taxon>
        <taxon>Stenosarchaea group</taxon>
        <taxon>Halobacteria</taxon>
        <taxon>Halobacteriales</taxon>
        <taxon>Halobacteriaceae</taxon>
    </lineage>
</organism>
<dbReference type="eggNOG" id="arCOG00839">
    <property type="taxonomic scope" value="Archaea"/>
</dbReference>